<reference evidence="7" key="1">
    <citation type="submission" date="2022-08" db="UniProtKB">
        <authorList>
            <consortium name="EnsemblMetazoa"/>
        </authorList>
    </citation>
    <scope>IDENTIFICATION</scope>
    <source>
        <strain evidence="7">05x7-T-G4-1.051#20</strain>
    </source>
</reference>
<evidence type="ECO:0000259" key="6">
    <source>
        <dbReference type="PROSITE" id="PS50145"/>
    </source>
</evidence>
<organism evidence="7 8">
    <name type="scientific">Magallana gigas</name>
    <name type="common">Pacific oyster</name>
    <name type="synonym">Crassostrea gigas</name>
    <dbReference type="NCBI Taxonomy" id="29159"/>
    <lineage>
        <taxon>Eukaryota</taxon>
        <taxon>Metazoa</taxon>
        <taxon>Spiralia</taxon>
        <taxon>Lophotrochozoa</taxon>
        <taxon>Mollusca</taxon>
        <taxon>Bivalvia</taxon>
        <taxon>Autobranchia</taxon>
        <taxon>Pteriomorphia</taxon>
        <taxon>Ostreida</taxon>
        <taxon>Ostreoidea</taxon>
        <taxon>Ostreidae</taxon>
        <taxon>Magallana</taxon>
    </lineage>
</organism>
<keyword evidence="8" id="KW-1185">Reference proteome</keyword>
<keyword evidence="2 4" id="KW-0863">Zinc-finger</keyword>
<dbReference type="Pfam" id="PF21366">
    <property type="entry name" value="TRAFD1-XIAF1_ZnF"/>
    <property type="match status" value="1"/>
</dbReference>
<dbReference type="InterPro" id="IPR001293">
    <property type="entry name" value="Znf_TRAF"/>
</dbReference>
<feature type="compositionally biased region" description="Low complexity" evidence="5">
    <location>
        <begin position="455"/>
        <end position="479"/>
    </location>
</feature>
<dbReference type="Pfam" id="PF23580">
    <property type="entry name" value="Znf_XAF1_N"/>
    <property type="match status" value="1"/>
</dbReference>
<feature type="compositionally biased region" description="Low complexity" evidence="5">
    <location>
        <begin position="512"/>
        <end position="525"/>
    </location>
</feature>
<proteinExistence type="predicted"/>
<feature type="compositionally biased region" description="Basic and acidic residues" evidence="5">
    <location>
        <begin position="551"/>
        <end position="568"/>
    </location>
</feature>
<dbReference type="Gene3D" id="3.30.40.10">
    <property type="entry name" value="Zinc/RING finger domain, C3HC4 (zinc finger)"/>
    <property type="match status" value="1"/>
</dbReference>
<feature type="domain" description="TRAF-type" evidence="6">
    <location>
        <begin position="60"/>
        <end position="101"/>
    </location>
</feature>
<feature type="region of interest" description="Disordered" evidence="5">
    <location>
        <begin position="381"/>
        <end position="405"/>
    </location>
</feature>
<dbReference type="EnsemblMetazoa" id="G22926.7">
    <property type="protein sequence ID" value="G22926.7:cds"/>
    <property type="gene ID" value="G22926"/>
</dbReference>
<feature type="compositionally biased region" description="Polar residues" evidence="5">
    <location>
        <begin position="526"/>
        <end position="547"/>
    </location>
</feature>
<accession>A0A8W8KBN6</accession>
<evidence type="ECO:0000313" key="7">
    <source>
        <dbReference type="EnsemblMetazoa" id="G22926.7:cds"/>
    </source>
</evidence>
<dbReference type="AlphaFoldDB" id="A0A8W8KBN6"/>
<sequence length="626" mass="69565">MSENDEDTTLCRNCRRQISTSNFVLHEMHCKRNISLCEHCNEPIPKAEMEVHFEENHAKIPCPKCKVQVEKQHLETHEEQECLKRQVKCTYCEMDVAKGELDDHIEYCGTRTENCVLCGQFIMVKDMARHEESRCSYGGVQPKSNPRTSVSVPTAKIAPAVSSRKPPPPTQGADMSDDFLFGSGELNTFQMDEIQRLLGANGMGASHQSGSTSGARSTAFCGTTQMATSKNKKKEVNIQRQNRNGEVNHSLDHDQTFLPCEFCGETFPVDMLVLHQGSCSEDQLSSLMDNNSLSAEDNRINYPEPPMERPMPNVIDNLHGYDIYDDSDPSGGFDGAGPVQLDEDLLLPCEFCDDLFPQDVLVMHQAVCEADALKTPRVMSPAVRNTGSGMKKVPNASRAKPMQHTPNINEIIYGKDHHATPPGPHSRDLDHTLRKYGSSSFDVYSSRSQRRTSETESISPTSPRRSTSRTSASSAARTRMTLNNLLSDYDSPVPTPKPAGSRRPSDSRETAGSFVGFSSSSRKSSLNANNHAKQTAHSSVRSTQVPGATSKRNDTKRTNIGANRRDPFDPDLNGGNIRPSRSQRNPDGQYMPPTPGSLSSRQRDRTFDYGDRTNKNRSPTKRRDQY</sequence>
<dbReference type="SUPFAM" id="SSF49599">
    <property type="entry name" value="TRAF domain-like"/>
    <property type="match status" value="1"/>
</dbReference>
<keyword evidence="3 4" id="KW-0862">Zinc</keyword>
<feature type="zinc finger region" description="TRAF-type" evidence="4">
    <location>
        <begin position="60"/>
        <end position="101"/>
    </location>
</feature>
<protein>
    <recommendedName>
        <fullName evidence="6">TRAF-type domain-containing protein</fullName>
    </recommendedName>
</protein>
<evidence type="ECO:0000256" key="1">
    <source>
        <dbReference type="ARBA" id="ARBA00022723"/>
    </source>
</evidence>
<evidence type="ECO:0000256" key="4">
    <source>
        <dbReference type="PROSITE-ProRule" id="PRU00207"/>
    </source>
</evidence>
<dbReference type="PROSITE" id="PS50145">
    <property type="entry name" value="ZF_TRAF"/>
    <property type="match status" value="1"/>
</dbReference>
<dbReference type="InterPro" id="IPR013083">
    <property type="entry name" value="Znf_RING/FYVE/PHD"/>
</dbReference>
<dbReference type="PANTHER" id="PTHR16295">
    <property type="entry name" value="TRAF-TYPE ZINC FINGER PROTEIN-RELATED"/>
    <property type="match status" value="1"/>
</dbReference>
<dbReference type="GO" id="GO:0005739">
    <property type="term" value="C:mitochondrion"/>
    <property type="evidence" value="ECO:0007669"/>
    <property type="project" value="TreeGrafter"/>
</dbReference>
<evidence type="ECO:0000256" key="5">
    <source>
        <dbReference type="SAM" id="MobiDB-lite"/>
    </source>
</evidence>
<dbReference type="OrthoDB" id="193703at2759"/>
<evidence type="ECO:0000256" key="3">
    <source>
        <dbReference type="ARBA" id="ARBA00022833"/>
    </source>
</evidence>
<dbReference type="GO" id="GO:0008270">
    <property type="term" value="F:zinc ion binding"/>
    <property type="evidence" value="ECO:0007669"/>
    <property type="project" value="UniProtKB-KW"/>
</dbReference>
<evidence type="ECO:0000313" key="8">
    <source>
        <dbReference type="Proteomes" id="UP000005408"/>
    </source>
</evidence>
<dbReference type="Proteomes" id="UP000005408">
    <property type="component" value="Unassembled WGS sequence"/>
</dbReference>
<evidence type="ECO:0000256" key="2">
    <source>
        <dbReference type="ARBA" id="ARBA00022771"/>
    </source>
</evidence>
<dbReference type="OMA" id="HCNEPIP"/>
<feature type="compositionally biased region" description="Basic and acidic residues" evidence="5">
    <location>
        <begin position="601"/>
        <end position="614"/>
    </location>
</feature>
<name>A0A8W8KBN6_MAGGI</name>
<dbReference type="InterPro" id="IPR049439">
    <property type="entry name" value="TRAFD1-XIAF1_Znf"/>
</dbReference>
<feature type="region of interest" description="Disordered" evidence="5">
    <location>
        <begin position="440"/>
        <end position="626"/>
    </location>
</feature>
<keyword evidence="1 4" id="KW-0479">Metal-binding</keyword>
<dbReference type="InterPro" id="IPR051986">
    <property type="entry name" value="Innate_Immune_Apopt_Reg"/>
</dbReference>
<dbReference type="PANTHER" id="PTHR16295:SF10">
    <property type="entry name" value="EXPRESSED PROTEIN"/>
    <property type="match status" value="1"/>
</dbReference>